<proteinExistence type="inferred from homology"/>
<comment type="caution">
    <text evidence="5">The sequence shown here is derived from an EMBL/GenBank/DDBJ whole genome shotgun (WGS) entry which is preliminary data.</text>
</comment>
<dbReference type="InterPro" id="IPR006172">
    <property type="entry name" value="DNA-dir_DNA_pol_B"/>
</dbReference>
<evidence type="ECO:0000256" key="2">
    <source>
        <dbReference type="ARBA" id="ARBA00022679"/>
    </source>
</evidence>
<organism evidence="5 6">
    <name type="scientific">Streblomastix strix</name>
    <dbReference type="NCBI Taxonomy" id="222440"/>
    <lineage>
        <taxon>Eukaryota</taxon>
        <taxon>Metamonada</taxon>
        <taxon>Preaxostyla</taxon>
        <taxon>Oxymonadida</taxon>
        <taxon>Streblomastigidae</taxon>
        <taxon>Streblomastix</taxon>
    </lineage>
</organism>
<sequence>MTISNQEVNDSLRNDMVGGNSFVIHRENIAGKTQIHKFRKHDQQIISYELPHTVENIICLDFNSFYGSCMSSEQQPLIPYTNHRMYMPGGVKYIIHDQDQAKYFIFNKHRFSSDEDIINKNVHLFIAKVNAHIPYEYINEFINFPVIWRNLKIITDKDTVAHIEGNKGEELKNKLEVNTSFGYDSINSEKYKDFRLCNKKNVWKHHMANTFLTDKQFSENCFIVELEKKRCSCSTPLQVAYFTMDNSKYFYLNAYYNFLTAYLDMDYIHVIYGDTDSLCLAIAHESWPIKDKKLWDQLYSQLFPSSNNDTDSVINPDGSNYYDKKKILGWNIESESTTCLALAPNLKYPFKSKIEHFKKLHGKSLDKIQDIPPDYQIKPLSKLNRPYFSSKLGSMEIDLVFSMDERIIRANQIYLFCIIIYTKYLAVSDQEINQQAKLRMLCKYQLRIIMLLISEVMERRDLMEVY</sequence>
<dbReference type="InterPro" id="IPR017964">
    <property type="entry name" value="DNA-dir_DNA_pol_B_CS"/>
</dbReference>
<dbReference type="AlphaFoldDB" id="A0A5J4V7H3"/>
<keyword evidence="2" id="KW-0808">Transferase</keyword>
<dbReference type="GO" id="GO:0003676">
    <property type="term" value="F:nucleic acid binding"/>
    <property type="evidence" value="ECO:0007669"/>
    <property type="project" value="InterPro"/>
</dbReference>
<reference evidence="5 6" key="1">
    <citation type="submission" date="2019-03" db="EMBL/GenBank/DDBJ databases">
        <title>Single cell metagenomics reveals metabolic interactions within the superorganism composed of flagellate Streblomastix strix and complex community of Bacteroidetes bacteria on its surface.</title>
        <authorList>
            <person name="Treitli S.C."/>
            <person name="Kolisko M."/>
            <person name="Husnik F."/>
            <person name="Keeling P."/>
            <person name="Hampl V."/>
        </authorList>
    </citation>
    <scope>NUCLEOTIDE SEQUENCE [LARGE SCALE GENOMIC DNA]</scope>
    <source>
        <strain evidence="5">ST1C</strain>
    </source>
</reference>
<gene>
    <name evidence="5" type="ORF">EZS28_025855</name>
</gene>
<evidence type="ECO:0000256" key="4">
    <source>
        <dbReference type="ARBA" id="ARBA00022932"/>
    </source>
</evidence>
<dbReference type="GO" id="GO:0000166">
    <property type="term" value="F:nucleotide binding"/>
    <property type="evidence" value="ECO:0007669"/>
    <property type="project" value="InterPro"/>
</dbReference>
<evidence type="ECO:0000256" key="3">
    <source>
        <dbReference type="ARBA" id="ARBA00022695"/>
    </source>
</evidence>
<accession>A0A5J4V7H3</accession>
<dbReference type="GO" id="GO:0003887">
    <property type="term" value="F:DNA-directed DNA polymerase activity"/>
    <property type="evidence" value="ECO:0007669"/>
    <property type="project" value="UniProtKB-KW"/>
</dbReference>
<keyword evidence="4" id="KW-0239">DNA-directed DNA polymerase</keyword>
<comment type="similarity">
    <text evidence="1">Belongs to the DNA polymerase type-B family.</text>
</comment>
<dbReference type="Proteomes" id="UP000324800">
    <property type="component" value="Unassembled WGS sequence"/>
</dbReference>
<keyword evidence="3" id="KW-0548">Nucleotidyltransferase</keyword>
<dbReference type="SUPFAM" id="SSF56672">
    <property type="entry name" value="DNA/RNA polymerases"/>
    <property type="match status" value="1"/>
</dbReference>
<dbReference type="PRINTS" id="PR00106">
    <property type="entry name" value="DNAPOLB"/>
</dbReference>
<dbReference type="InterPro" id="IPR043502">
    <property type="entry name" value="DNA/RNA_pol_sf"/>
</dbReference>
<dbReference type="PROSITE" id="PS00116">
    <property type="entry name" value="DNA_POLYMERASE_B"/>
    <property type="match status" value="1"/>
</dbReference>
<evidence type="ECO:0000313" key="6">
    <source>
        <dbReference type="Proteomes" id="UP000324800"/>
    </source>
</evidence>
<evidence type="ECO:0000313" key="5">
    <source>
        <dbReference type="EMBL" id="KAA6378617.1"/>
    </source>
</evidence>
<protein>
    <submittedName>
        <fullName evidence="5">Uncharacterized protein</fullName>
    </submittedName>
</protein>
<evidence type="ECO:0000256" key="1">
    <source>
        <dbReference type="ARBA" id="ARBA00005755"/>
    </source>
</evidence>
<name>A0A5J4V7H3_9EUKA</name>
<dbReference type="EMBL" id="SNRW01009032">
    <property type="protein sequence ID" value="KAA6378617.1"/>
    <property type="molecule type" value="Genomic_DNA"/>
</dbReference>